<feature type="domain" description="DUF58" evidence="1">
    <location>
        <begin position="56"/>
        <end position="254"/>
    </location>
</feature>
<evidence type="ECO:0000259" key="1">
    <source>
        <dbReference type="Pfam" id="PF01882"/>
    </source>
</evidence>
<dbReference type="InterPro" id="IPR002881">
    <property type="entry name" value="DUF58"/>
</dbReference>
<evidence type="ECO:0000313" key="3">
    <source>
        <dbReference type="Proteomes" id="UP001209713"/>
    </source>
</evidence>
<dbReference type="Pfam" id="PF01882">
    <property type="entry name" value="DUF58"/>
    <property type="match status" value="1"/>
</dbReference>
<dbReference type="EMBL" id="JAOVZB010000002">
    <property type="protein sequence ID" value="MCV2402172.1"/>
    <property type="molecule type" value="Genomic_DNA"/>
</dbReference>
<name>A0ABT2YQJ8_9GAMM</name>
<organism evidence="2 3">
    <name type="scientific">Marinomonas sargassi</name>
    <dbReference type="NCBI Taxonomy" id="2984494"/>
    <lineage>
        <taxon>Bacteria</taxon>
        <taxon>Pseudomonadati</taxon>
        <taxon>Pseudomonadota</taxon>
        <taxon>Gammaproteobacteria</taxon>
        <taxon>Oceanospirillales</taxon>
        <taxon>Oceanospirillaceae</taxon>
        <taxon>Marinomonas</taxon>
    </lineage>
</organism>
<accession>A0ABT2YQJ8</accession>
<evidence type="ECO:0000313" key="2">
    <source>
        <dbReference type="EMBL" id="MCV2402172.1"/>
    </source>
</evidence>
<sequence length="303" mass="34425">MMPLLSPPSPILDEAHFTLLAHYAKHLGRAPKAMRFSSTAGESRSRKKGHGMEMLELRSYQASDDLRHIDWRVTARTGQAHTRLYAQENDHQRLLLLDLSNGAYFGTRHTFVSTRLIQLAGLIAWRSKQQGDTLSYQLSYGEQNKGSNKAKDFPLLMQSLKDASELHHRSAPSPSTSVWANNLMAQRSHNKDVIILTDKQNWSQQDDISLMQLAKHNMVHWIQVFDSNTFKLPPGQYQMADSEGIKQVNVTQQSMQKSKALFLEENTALTKKLASFGIRYQLFDISESPETIARYLLSQGALR</sequence>
<proteinExistence type="predicted"/>
<dbReference type="RefSeq" id="WP_263529554.1">
    <property type="nucleotide sequence ID" value="NZ_JAOVZB010000002.1"/>
</dbReference>
<reference evidence="2 3" key="1">
    <citation type="submission" date="2022-10" db="EMBL/GenBank/DDBJ databases">
        <title>Marinomonas transparenta sp. nov. and Marinomonas sargassi sp. nov., isolated from marine alga (Sargassum natans (L.) Gaillon).</title>
        <authorList>
            <person name="Wang Y."/>
        </authorList>
    </citation>
    <scope>NUCLEOTIDE SEQUENCE [LARGE SCALE GENOMIC DNA]</scope>
    <source>
        <strain evidence="2 3">C2222</strain>
    </source>
</reference>
<dbReference type="PANTHER" id="PTHR33608:SF12">
    <property type="entry name" value="DUF58 DOMAIN-CONTAINING PROTEIN"/>
    <property type="match status" value="1"/>
</dbReference>
<dbReference type="PANTHER" id="PTHR33608">
    <property type="entry name" value="BLL2464 PROTEIN"/>
    <property type="match status" value="1"/>
</dbReference>
<gene>
    <name evidence="2" type="ORF">OFY17_04640</name>
</gene>
<protein>
    <submittedName>
        <fullName evidence="2">DUF58 domain-containing protein</fullName>
    </submittedName>
</protein>
<dbReference type="Proteomes" id="UP001209713">
    <property type="component" value="Unassembled WGS sequence"/>
</dbReference>
<comment type="caution">
    <text evidence="2">The sequence shown here is derived from an EMBL/GenBank/DDBJ whole genome shotgun (WGS) entry which is preliminary data.</text>
</comment>
<keyword evidence="3" id="KW-1185">Reference proteome</keyword>